<proteinExistence type="predicted"/>
<feature type="region of interest" description="Disordered" evidence="1">
    <location>
        <begin position="1"/>
        <end position="39"/>
    </location>
</feature>
<sequence>MTGSSSPKLPSLDGEPLVDTGRRTVVIDRADGQDVGAAS</sequence>
<feature type="compositionally biased region" description="Basic and acidic residues" evidence="1">
    <location>
        <begin position="20"/>
        <end position="32"/>
    </location>
</feature>
<gene>
    <name evidence="2" type="ORF">AVDCRST_MAG53-3493</name>
</gene>
<accession>A0A6J4TDA1</accession>
<organism evidence="2">
    <name type="scientific">uncultured Solirubrobacteraceae bacterium</name>
    <dbReference type="NCBI Taxonomy" id="1162706"/>
    <lineage>
        <taxon>Bacteria</taxon>
        <taxon>Bacillati</taxon>
        <taxon>Actinomycetota</taxon>
        <taxon>Thermoleophilia</taxon>
        <taxon>Solirubrobacterales</taxon>
        <taxon>Solirubrobacteraceae</taxon>
        <taxon>environmental samples</taxon>
    </lineage>
</organism>
<reference evidence="2" key="1">
    <citation type="submission" date="2020-02" db="EMBL/GenBank/DDBJ databases">
        <authorList>
            <person name="Meier V. D."/>
        </authorList>
    </citation>
    <scope>NUCLEOTIDE SEQUENCE</scope>
    <source>
        <strain evidence="2">AVDCRST_MAG53</strain>
    </source>
</reference>
<dbReference type="EMBL" id="CADCVR010000102">
    <property type="protein sequence ID" value="CAA9520354.1"/>
    <property type="molecule type" value="Genomic_DNA"/>
</dbReference>
<evidence type="ECO:0000256" key="1">
    <source>
        <dbReference type="SAM" id="MobiDB-lite"/>
    </source>
</evidence>
<protein>
    <submittedName>
        <fullName evidence="2">Uncharacterized protein</fullName>
    </submittedName>
</protein>
<dbReference type="AlphaFoldDB" id="A0A6J4TDA1"/>
<evidence type="ECO:0000313" key="2">
    <source>
        <dbReference type="EMBL" id="CAA9520354.1"/>
    </source>
</evidence>
<name>A0A6J4TDA1_9ACTN</name>